<dbReference type="FunCoup" id="A2EE03">
    <property type="interactions" value="701"/>
</dbReference>
<keyword evidence="8" id="KW-1185">Reference proteome</keyword>
<dbReference type="EMBL" id="DS113364">
    <property type="protein sequence ID" value="EAY09115.1"/>
    <property type="molecule type" value="Genomic_DNA"/>
</dbReference>
<dbReference type="InterPro" id="IPR045161">
    <property type="entry name" value="Utp18"/>
</dbReference>
<dbReference type="OrthoDB" id="1935146at2759"/>
<dbReference type="VEuPathDB" id="TrichDB:TVAG_230750"/>
<dbReference type="GO" id="GO:0032040">
    <property type="term" value="C:small-subunit processome"/>
    <property type="evidence" value="ECO:0000318"/>
    <property type="project" value="GO_Central"/>
</dbReference>
<dbReference type="RefSeq" id="XP_001321338.1">
    <property type="nucleotide sequence ID" value="XM_001321303.1"/>
</dbReference>
<sequence>MISPEELVFGKSTLDVSSDEETPVSKPKPAWIDPDDAQLMIAPEKARMLDQLDPVSGEKFANELAERYHRTTEHIDTSWADISKATGRVIDADSIYSSSTKYLPSERIVITRRADLVPLQDPTDKKNSNRGLEHIKQIAPHPFDHDVALLGKWGTISRVTYTNESSSALFRIPVADNIYRTCITYSKDGSKLFVGCTQGRFQVLDAVPIKGKHSINVYQTGSRNDIVAVSASETMVAFITRDSVYFYNESNLSPLKAIETSEKNLICGSFTDDGKFFVVAGSEGRGHVIDCEKSNIKSVAVFQVEDMQTITALDVRGDYVAMGNDKGFLYVFEFDSLRISPIPGKLIRPKEIIQKANIVTAINEVRFNPTAEILLFASSSKEGALRLLHISSKTVFGNWPTQKTPLKHVASTSFSADSEYLALANGGKVTMWELGHYSSLKKEEEKEQ</sequence>
<keyword evidence="2" id="KW-0698">rRNA processing</keyword>
<proteinExistence type="predicted"/>
<comment type="subcellular location">
    <subcellularLocation>
        <location evidence="1">Nucleus</location>
        <location evidence="1">Nucleolus</location>
    </subcellularLocation>
</comment>
<keyword evidence="5" id="KW-0539">Nucleus</keyword>
<evidence type="ECO:0000256" key="5">
    <source>
        <dbReference type="ARBA" id="ARBA00023242"/>
    </source>
</evidence>
<dbReference type="eggNOG" id="KOG2055">
    <property type="taxonomic scope" value="Eukaryota"/>
</dbReference>
<dbReference type="PANTHER" id="PTHR18359">
    <property type="entry name" value="WD-REPEAT PROTEIN-RELATED"/>
    <property type="match status" value="1"/>
</dbReference>
<protein>
    <recommendedName>
        <fullName evidence="9">Anaphase-promoting complex subunit 4 WD40 domain-containing protein</fullName>
    </recommendedName>
</protein>
<dbReference type="SMR" id="A2EE03"/>
<dbReference type="PANTHER" id="PTHR18359:SF0">
    <property type="entry name" value="U3 SMALL NUCLEOLAR RNA-ASSOCIATED PROTEIN 18 HOMOLOG"/>
    <property type="match status" value="1"/>
</dbReference>
<organism evidence="7 8">
    <name type="scientific">Trichomonas vaginalis (strain ATCC PRA-98 / G3)</name>
    <dbReference type="NCBI Taxonomy" id="412133"/>
    <lineage>
        <taxon>Eukaryota</taxon>
        <taxon>Metamonada</taxon>
        <taxon>Parabasalia</taxon>
        <taxon>Trichomonadida</taxon>
        <taxon>Trichomonadidae</taxon>
        <taxon>Trichomonas</taxon>
    </lineage>
</organism>
<reference evidence="7" key="1">
    <citation type="submission" date="2006-10" db="EMBL/GenBank/DDBJ databases">
        <authorList>
            <person name="Amadeo P."/>
            <person name="Zhao Q."/>
            <person name="Wortman J."/>
            <person name="Fraser-Liggett C."/>
            <person name="Carlton J."/>
        </authorList>
    </citation>
    <scope>NUCLEOTIDE SEQUENCE</scope>
    <source>
        <strain evidence="7">G3</strain>
    </source>
</reference>
<feature type="region of interest" description="Disordered" evidence="6">
    <location>
        <begin position="1"/>
        <end position="31"/>
    </location>
</feature>
<dbReference type="Gene3D" id="2.130.10.10">
    <property type="entry name" value="YVTN repeat-like/Quinoprotein amine dehydrogenase"/>
    <property type="match status" value="1"/>
</dbReference>
<dbReference type="GO" id="GO:0034388">
    <property type="term" value="C:Pwp2p-containing subcomplex of 90S preribosome"/>
    <property type="evidence" value="ECO:0000318"/>
    <property type="project" value="GO_Central"/>
</dbReference>
<evidence type="ECO:0000313" key="7">
    <source>
        <dbReference type="EMBL" id="EAY09115.1"/>
    </source>
</evidence>
<evidence type="ECO:0000313" key="8">
    <source>
        <dbReference type="Proteomes" id="UP000001542"/>
    </source>
</evidence>
<dbReference type="KEGG" id="tva:4767031"/>
<dbReference type="VEuPathDB" id="TrichDB:TVAGG3_0890050"/>
<keyword evidence="3" id="KW-0853">WD repeat</keyword>
<name>A2EE03_TRIV3</name>
<evidence type="ECO:0000256" key="1">
    <source>
        <dbReference type="ARBA" id="ARBA00004604"/>
    </source>
</evidence>
<evidence type="ECO:0000256" key="6">
    <source>
        <dbReference type="SAM" id="MobiDB-lite"/>
    </source>
</evidence>
<dbReference type="InParanoid" id="A2EE03"/>
<dbReference type="InterPro" id="IPR036322">
    <property type="entry name" value="WD40_repeat_dom_sf"/>
</dbReference>
<evidence type="ECO:0000256" key="4">
    <source>
        <dbReference type="ARBA" id="ARBA00022737"/>
    </source>
</evidence>
<dbReference type="SUPFAM" id="SSF50978">
    <property type="entry name" value="WD40 repeat-like"/>
    <property type="match status" value="1"/>
</dbReference>
<reference evidence="7" key="2">
    <citation type="journal article" date="2007" name="Science">
        <title>Draft genome sequence of the sexually transmitted pathogen Trichomonas vaginalis.</title>
        <authorList>
            <person name="Carlton J.M."/>
            <person name="Hirt R.P."/>
            <person name="Silva J.C."/>
            <person name="Delcher A.L."/>
            <person name="Schatz M."/>
            <person name="Zhao Q."/>
            <person name="Wortman J.R."/>
            <person name="Bidwell S.L."/>
            <person name="Alsmark U.C.M."/>
            <person name="Besteiro S."/>
            <person name="Sicheritz-Ponten T."/>
            <person name="Noel C.J."/>
            <person name="Dacks J.B."/>
            <person name="Foster P.G."/>
            <person name="Simillion C."/>
            <person name="Van de Peer Y."/>
            <person name="Miranda-Saavedra D."/>
            <person name="Barton G.J."/>
            <person name="Westrop G.D."/>
            <person name="Mueller S."/>
            <person name="Dessi D."/>
            <person name="Fiori P.L."/>
            <person name="Ren Q."/>
            <person name="Paulsen I."/>
            <person name="Zhang H."/>
            <person name="Bastida-Corcuera F.D."/>
            <person name="Simoes-Barbosa A."/>
            <person name="Brown M.T."/>
            <person name="Hayes R.D."/>
            <person name="Mukherjee M."/>
            <person name="Okumura C.Y."/>
            <person name="Schneider R."/>
            <person name="Smith A.J."/>
            <person name="Vanacova S."/>
            <person name="Villalvazo M."/>
            <person name="Haas B.J."/>
            <person name="Pertea M."/>
            <person name="Feldblyum T.V."/>
            <person name="Utterback T.R."/>
            <person name="Shu C.L."/>
            <person name="Osoegawa K."/>
            <person name="de Jong P.J."/>
            <person name="Hrdy I."/>
            <person name="Horvathova L."/>
            <person name="Zubacova Z."/>
            <person name="Dolezal P."/>
            <person name="Malik S.B."/>
            <person name="Logsdon J.M. Jr."/>
            <person name="Henze K."/>
            <person name="Gupta A."/>
            <person name="Wang C.C."/>
            <person name="Dunne R.L."/>
            <person name="Upcroft J.A."/>
            <person name="Upcroft P."/>
            <person name="White O."/>
            <person name="Salzberg S.L."/>
            <person name="Tang P."/>
            <person name="Chiu C.-H."/>
            <person name="Lee Y.-S."/>
            <person name="Embley T.M."/>
            <person name="Coombs G.H."/>
            <person name="Mottram J.C."/>
            <person name="Tachezy J."/>
            <person name="Fraser-Liggett C.M."/>
            <person name="Johnson P.J."/>
        </authorList>
    </citation>
    <scope>NUCLEOTIDE SEQUENCE [LARGE SCALE GENOMIC DNA]</scope>
    <source>
        <strain evidence="7">G3</strain>
    </source>
</reference>
<dbReference type="InterPro" id="IPR015943">
    <property type="entry name" value="WD40/YVTN_repeat-like_dom_sf"/>
</dbReference>
<dbReference type="Proteomes" id="UP000001542">
    <property type="component" value="Unassembled WGS sequence"/>
</dbReference>
<accession>A2EE03</accession>
<dbReference type="STRING" id="5722.A2EE03"/>
<dbReference type="GO" id="GO:0006364">
    <property type="term" value="P:rRNA processing"/>
    <property type="evidence" value="ECO:0007669"/>
    <property type="project" value="UniProtKB-KW"/>
</dbReference>
<evidence type="ECO:0008006" key="9">
    <source>
        <dbReference type="Google" id="ProtNLM"/>
    </source>
</evidence>
<evidence type="ECO:0000256" key="2">
    <source>
        <dbReference type="ARBA" id="ARBA00022552"/>
    </source>
</evidence>
<keyword evidence="4" id="KW-0677">Repeat</keyword>
<evidence type="ECO:0000256" key="3">
    <source>
        <dbReference type="ARBA" id="ARBA00022574"/>
    </source>
</evidence>
<dbReference type="AlphaFoldDB" id="A2EE03"/>
<gene>
    <name evidence="7" type="ORF">TVAG_230750</name>
</gene>